<dbReference type="InterPro" id="IPR013901">
    <property type="entry name" value="Anthrone_oxy"/>
</dbReference>
<feature type="transmembrane region" description="Helical" evidence="5">
    <location>
        <begin position="91"/>
        <end position="111"/>
    </location>
</feature>
<evidence type="ECO:0000256" key="2">
    <source>
        <dbReference type="ARBA" id="ARBA00022692"/>
    </source>
</evidence>
<protein>
    <recommendedName>
        <fullName evidence="8">DUF1772-domain-containing protein</fullName>
    </recommendedName>
</protein>
<feature type="transmembrane region" description="Helical" evidence="5">
    <location>
        <begin position="12"/>
        <end position="37"/>
    </location>
</feature>
<organism evidence="6 7">
    <name type="scientific">Marasmius tenuissimus</name>
    <dbReference type="NCBI Taxonomy" id="585030"/>
    <lineage>
        <taxon>Eukaryota</taxon>
        <taxon>Fungi</taxon>
        <taxon>Dikarya</taxon>
        <taxon>Basidiomycota</taxon>
        <taxon>Agaricomycotina</taxon>
        <taxon>Agaricomycetes</taxon>
        <taxon>Agaricomycetidae</taxon>
        <taxon>Agaricales</taxon>
        <taxon>Marasmiineae</taxon>
        <taxon>Marasmiaceae</taxon>
        <taxon>Marasmius</taxon>
    </lineage>
</organism>
<keyword evidence="3 5" id="KW-1133">Transmembrane helix</keyword>
<dbReference type="Proteomes" id="UP001437256">
    <property type="component" value="Unassembled WGS sequence"/>
</dbReference>
<evidence type="ECO:0000313" key="6">
    <source>
        <dbReference type="EMBL" id="KAL0072258.1"/>
    </source>
</evidence>
<keyword evidence="4 5" id="KW-0472">Membrane</keyword>
<comment type="subcellular location">
    <subcellularLocation>
        <location evidence="1">Membrane</location>
        <topology evidence="1">Multi-pass membrane protein</topology>
    </subcellularLocation>
</comment>
<gene>
    <name evidence="6" type="ORF">AAF712_000019</name>
</gene>
<comment type="caution">
    <text evidence="6">The sequence shown here is derived from an EMBL/GenBank/DDBJ whole genome shotgun (WGS) entry which is preliminary data.</text>
</comment>
<evidence type="ECO:0000313" key="7">
    <source>
        <dbReference type="Proteomes" id="UP001437256"/>
    </source>
</evidence>
<sequence length="178" mass="18990">MSTGTGIRIAQVLGIAGSTLLSGSILSLSIISTPALLTPSSFSSPTHVAIQWKALYTRGARTMPPLAVFASSAYFYLAFKLFKYSRGLTQMYAAAGALTLGIVPYTLMVMVKTNDALSAKAVDEPVEQKESNGEVDEMLERWTSMNLVRGLIPLTGLDGGFVRYSLLTKFGRLVAGAS</sequence>
<evidence type="ECO:0000256" key="1">
    <source>
        <dbReference type="ARBA" id="ARBA00004141"/>
    </source>
</evidence>
<evidence type="ECO:0000256" key="5">
    <source>
        <dbReference type="SAM" id="Phobius"/>
    </source>
</evidence>
<evidence type="ECO:0000256" key="3">
    <source>
        <dbReference type="ARBA" id="ARBA00022989"/>
    </source>
</evidence>
<feature type="transmembrane region" description="Helical" evidence="5">
    <location>
        <begin position="62"/>
        <end position="79"/>
    </location>
</feature>
<name>A0ABR3AGY0_9AGAR</name>
<keyword evidence="7" id="KW-1185">Reference proteome</keyword>
<proteinExistence type="predicted"/>
<dbReference type="EMBL" id="JBBXMP010000001">
    <property type="protein sequence ID" value="KAL0072258.1"/>
    <property type="molecule type" value="Genomic_DNA"/>
</dbReference>
<evidence type="ECO:0008006" key="8">
    <source>
        <dbReference type="Google" id="ProtNLM"/>
    </source>
</evidence>
<dbReference type="PANTHER" id="PTHR35042">
    <property type="entry name" value="ANTHRONE OXYGENASE ENCC"/>
    <property type="match status" value="1"/>
</dbReference>
<keyword evidence="2 5" id="KW-0812">Transmembrane</keyword>
<reference evidence="6 7" key="1">
    <citation type="submission" date="2024-05" db="EMBL/GenBank/DDBJ databases">
        <title>A draft genome resource for the thread blight pathogen Marasmius tenuissimus strain MS-2.</title>
        <authorList>
            <person name="Yulfo-Soto G.E."/>
            <person name="Baruah I.K."/>
            <person name="Amoako-Attah I."/>
            <person name="Bukari Y."/>
            <person name="Meinhardt L.W."/>
            <person name="Bailey B.A."/>
            <person name="Cohen S.P."/>
        </authorList>
    </citation>
    <scope>NUCLEOTIDE SEQUENCE [LARGE SCALE GENOMIC DNA]</scope>
    <source>
        <strain evidence="6 7">MS-2</strain>
    </source>
</reference>
<dbReference type="PANTHER" id="PTHR35042:SF1">
    <property type="entry name" value="DUF1772-DOMAIN-CONTAINING PROTEIN"/>
    <property type="match status" value="1"/>
</dbReference>
<evidence type="ECO:0000256" key="4">
    <source>
        <dbReference type="ARBA" id="ARBA00023136"/>
    </source>
</evidence>
<accession>A0ABR3AGY0</accession>
<dbReference type="Pfam" id="PF08592">
    <property type="entry name" value="Anthrone_oxy"/>
    <property type="match status" value="1"/>
</dbReference>